<feature type="chain" id="PRO_5045572280" description="histidine kinase" evidence="10">
    <location>
        <begin position="19"/>
        <end position="671"/>
    </location>
</feature>
<name>A0ABV5GRZ3_9FLAO</name>
<evidence type="ECO:0000256" key="1">
    <source>
        <dbReference type="ARBA" id="ARBA00000085"/>
    </source>
</evidence>
<feature type="domain" description="Signal transduction histidine kinase subgroup 3 dimerisation and phosphoacceptor" evidence="12">
    <location>
        <begin position="486"/>
        <end position="533"/>
    </location>
</feature>
<comment type="caution">
    <text evidence="13">The sequence shown here is derived from an EMBL/GenBank/DDBJ whole genome shotgun (WGS) entry which is preliminary data.</text>
</comment>
<feature type="transmembrane region" description="Helical" evidence="9">
    <location>
        <begin position="441"/>
        <end position="459"/>
    </location>
</feature>
<dbReference type="Proteomes" id="UP001589607">
    <property type="component" value="Unassembled WGS sequence"/>
</dbReference>
<evidence type="ECO:0000256" key="6">
    <source>
        <dbReference type="ARBA" id="ARBA00022777"/>
    </source>
</evidence>
<dbReference type="GO" id="GO:0005524">
    <property type="term" value="F:ATP binding"/>
    <property type="evidence" value="ECO:0007669"/>
    <property type="project" value="UniProtKB-KW"/>
</dbReference>
<dbReference type="PANTHER" id="PTHR24421:SF10">
    <property type="entry name" value="NITRATE_NITRITE SENSOR PROTEIN NARQ"/>
    <property type="match status" value="1"/>
</dbReference>
<keyword evidence="9" id="KW-0472">Membrane</keyword>
<dbReference type="Gene3D" id="1.25.40.10">
    <property type="entry name" value="Tetratricopeptide repeat domain"/>
    <property type="match status" value="1"/>
</dbReference>
<evidence type="ECO:0000256" key="5">
    <source>
        <dbReference type="ARBA" id="ARBA00022741"/>
    </source>
</evidence>
<protein>
    <recommendedName>
        <fullName evidence="2">histidine kinase</fullName>
        <ecNumber evidence="2">2.7.13.3</ecNumber>
    </recommendedName>
</protein>
<evidence type="ECO:0000256" key="8">
    <source>
        <dbReference type="ARBA" id="ARBA00023012"/>
    </source>
</evidence>
<dbReference type="InterPro" id="IPR050482">
    <property type="entry name" value="Sensor_HK_TwoCompSys"/>
</dbReference>
<dbReference type="InterPro" id="IPR011712">
    <property type="entry name" value="Sig_transdc_His_kin_sub3_dim/P"/>
</dbReference>
<dbReference type="CDD" id="cd16917">
    <property type="entry name" value="HATPase_UhpB-NarQ-NarX-like"/>
    <property type="match status" value="1"/>
</dbReference>
<dbReference type="PANTHER" id="PTHR24421">
    <property type="entry name" value="NITRATE/NITRITE SENSOR PROTEIN NARX-RELATED"/>
    <property type="match status" value="1"/>
</dbReference>
<keyword evidence="9" id="KW-0812">Transmembrane</keyword>
<evidence type="ECO:0000256" key="4">
    <source>
        <dbReference type="ARBA" id="ARBA00022679"/>
    </source>
</evidence>
<evidence type="ECO:0000256" key="10">
    <source>
        <dbReference type="SAM" id="SignalP"/>
    </source>
</evidence>
<evidence type="ECO:0000313" key="13">
    <source>
        <dbReference type="EMBL" id="MFB9098160.1"/>
    </source>
</evidence>
<keyword evidence="14" id="KW-1185">Reference proteome</keyword>
<keyword evidence="4" id="KW-0808">Transferase</keyword>
<evidence type="ECO:0000256" key="9">
    <source>
        <dbReference type="SAM" id="Phobius"/>
    </source>
</evidence>
<dbReference type="InterPro" id="IPR003594">
    <property type="entry name" value="HATPase_dom"/>
</dbReference>
<evidence type="ECO:0000256" key="3">
    <source>
        <dbReference type="ARBA" id="ARBA00022553"/>
    </source>
</evidence>
<keyword evidence="3" id="KW-0597">Phosphoprotein</keyword>
<keyword evidence="9" id="KW-1133">Transmembrane helix</keyword>
<accession>A0ABV5GRZ3</accession>
<evidence type="ECO:0000256" key="7">
    <source>
        <dbReference type="ARBA" id="ARBA00022840"/>
    </source>
</evidence>
<dbReference type="InterPro" id="IPR036890">
    <property type="entry name" value="HATPase_C_sf"/>
</dbReference>
<proteinExistence type="predicted"/>
<keyword evidence="6" id="KW-0418">Kinase</keyword>
<dbReference type="RefSeq" id="WP_236456249.1">
    <property type="nucleotide sequence ID" value="NZ_CBCSGE010000003.1"/>
</dbReference>
<keyword evidence="7 13" id="KW-0067">ATP-binding</keyword>
<dbReference type="SUPFAM" id="SSF48452">
    <property type="entry name" value="TPR-like"/>
    <property type="match status" value="1"/>
</dbReference>
<dbReference type="SUPFAM" id="SSF55874">
    <property type="entry name" value="ATPase domain of HSP90 chaperone/DNA topoisomerase II/histidine kinase"/>
    <property type="match status" value="1"/>
</dbReference>
<evidence type="ECO:0000313" key="14">
    <source>
        <dbReference type="Proteomes" id="UP001589607"/>
    </source>
</evidence>
<gene>
    <name evidence="13" type="ORF">ACFFVF_16705</name>
</gene>
<keyword evidence="8" id="KW-0902">Two-component regulatory system</keyword>
<evidence type="ECO:0000256" key="2">
    <source>
        <dbReference type="ARBA" id="ARBA00012438"/>
    </source>
</evidence>
<reference evidence="13 14" key="1">
    <citation type="submission" date="2024-09" db="EMBL/GenBank/DDBJ databases">
        <authorList>
            <person name="Sun Q."/>
            <person name="Mori K."/>
        </authorList>
    </citation>
    <scope>NUCLEOTIDE SEQUENCE [LARGE SCALE GENOMIC DNA]</scope>
    <source>
        <strain evidence="13 14">CECT 7955</strain>
    </source>
</reference>
<keyword evidence="5" id="KW-0547">Nucleotide-binding</keyword>
<dbReference type="EC" id="2.7.13.3" evidence="2"/>
<organism evidence="13 14">
    <name type="scientific">Flavobacterium jumunjinense</name>
    <dbReference type="NCBI Taxonomy" id="998845"/>
    <lineage>
        <taxon>Bacteria</taxon>
        <taxon>Pseudomonadati</taxon>
        <taxon>Bacteroidota</taxon>
        <taxon>Flavobacteriia</taxon>
        <taxon>Flavobacteriales</taxon>
        <taxon>Flavobacteriaceae</taxon>
        <taxon>Flavobacterium</taxon>
    </lineage>
</organism>
<comment type="catalytic activity">
    <reaction evidence="1">
        <text>ATP + protein L-histidine = ADP + protein N-phospho-L-histidine.</text>
        <dbReference type="EC" id="2.7.13.3"/>
    </reaction>
</comment>
<dbReference type="Gene3D" id="3.30.565.10">
    <property type="entry name" value="Histidine kinase-like ATPase, C-terminal domain"/>
    <property type="match status" value="1"/>
</dbReference>
<dbReference type="Pfam" id="PF02518">
    <property type="entry name" value="HATPase_c"/>
    <property type="match status" value="1"/>
</dbReference>
<sequence>MKVKFLVSLLLVSICIFAQEENALQKKQQLETAIQKAQGAKRLKLLDSLATYIYYDTNLECDSILRTTIKYAIKLDSVNVATRQASNLIDYIAHSSGKFDEGKQIIATMKPLLAKVSSPKILDNYYTNVANMYYYAGDFEASIKAYDKAYFYATQYNATTIGLIAFRKGVVYVDNGEFGKASLSLADAISYFQKVKDTLKWIDAKGSVSILYSKSGFYKESKKEREEQIELAKRFKPYTNIGVIYFNMAADNNKAGFQEERIANLKLALKNNETSQHQTFFDPIFTSALAVAYAENDSIALAEKIVKKLEANPEKYTTNYNEASYLEAKKSLLFAKKEYEQALTYGETYLKLKQKGKQFEEIQLAEKFLFDVYEQIGDKEKALYHFKNYTHIKDSIGNIQKTRVLAYYQTLYETEKRDLTIENQEANIALLDSKNKIKNQWMFFGGSGLLVLFGFVTVIRSRNFAKKKQKIQEKFTQDIINAQEEERTRVALELHDSVGQQLMLITRKSKNSNDASMEALAKDTLQNVRTISQGLHPVVLERLGFTAGINDLITTIDTNTELFFTTEIENVDAYLDNKEALHLYRIQQEILNNIVKHAEATAVSIDIRKGKSTIEIIVEDNGKGFDYEKQMQFSKSLGMKSLLERSKILKANLTINSILKKGTIMQVTFPI</sequence>
<dbReference type="InterPro" id="IPR011990">
    <property type="entry name" value="TPR-like_helical_dom_sf"/>
</dbReference>
<keyword evidence="10" id="KW-0732">Signal</keyword>
<evidence type="ECO:0000259" key="11">
    <source>
        <dbReference type="Pfam" id="PF02518"/>
    </source>
</evidence>
<feature type="domain" description="Histidine kinase/HSP90-like ATPase" evidence="11">
    <location>
        <begin position="580"/>
        <end position="670"/>
    </location>
</feature>
<dbReference type="Pfam" id="PF07730">
    <property type="entry name" value="HisKA_3"/>
    <property type="match status" value="1"/>
</dbReference>
<dbReference type="EMBL" id="JBHMEY010000067">
    <property type="protein sequence ID" value="MFB9098160.1"/>
    <property type="molecule type" value="Genomic_DNA"/>
</dbReference>
<feature type="signal peptide" evidence="10">
    <location>
        <begin position="1"/>
        <end position="18"/>
    </location>
</feature>
<dbReference type="Gene3D" id="1.20.5.1930">
    <property type="match status" value="1"/>
</dbReference>
<evidence type="ECO:0000259" key="12">
    <source>
        <dbReference type="Pfam" id="PF07730"/>
    </source>
</evidence>